<evidence type="ECO:0000256" key="5">
    <source>
        <dbReference type="ARBA" id="ARBA00023136"/>
    </source>
</evidence>
<dbReference type="Gene3D" id="3.30.200.20">
    <property type="entry name" value="Phosphorylase Kinase, domain 1"/>
    <property type="match status" value="1"/>
</dbReference>
<evidence type="ECO:0000256" key="1">
    <source>
        <dbReference type="ARBA" id="ARBA00004167"/>
    </source>
</evidence>
<evidence type="ECO:0000256" key="6">
    <source>
        <dbReference type="ARBA" id="ARBA00023157"/>
    </source>
</evidence>
<protein>
    <recommendedName>
        <fullName evidence="2">receptor protein-tyrosine kinase</fullName>
        <ecNumber evidence="2">2.7.10.1</ecNumber>
    </recommendedName>
</protein>
<dbReference type="PROSITE" id="PS50011">
    <property type="entry name" value="PROTEIN_KINASE_DOM"/>
    <property type="match status" value="1"/>
</dbReference>
<dbReference type="PANTHER" id="PTHR24416">
    <property type="entry name" value="TYROSINE-PROTEIN KINASE RECEPTOR"/>
    <property type="match status" value="1"/>
</dbReference>
<organism evidence="15 16">
    <name type="scientific">Tegillarca granosa</name>
    <name type="common">Malaysian cockle</name>
    <name type="synonym">Anadara granosa</name>
    <dbReference type="NCBI Taxonomy" id="220873"/>
    <lineage>
        <taxon>Eukaryota</taxon>
        <taxon>Metazoa</taxon>
        <taxon>Spiralia</taxon>
        <taxon>Lophotrochozoa</taxon>
        <taxon>Mollusca</taxon>
        <taxon>Bivalvia</taxon>
        <taxon>Autobranchia</taxon>
        <taxon>Pteriomorphia</taxon>
        <taxon>Arcoida</taxon>
        <taxon>Arcoidea</taxon>
        <taxon>Arcidae</taxon>
        <taxon>Tegillarca</taxon>
    </lineage>
</organism>
<comment type="caution">
    <text evidence="15">The sequence shown here is derived from an EMBL/GenBank/DDBJ whole genome shotgun (WGS) entry which is preliminary data.</text>
</comment>
<dbReference type="InterPro" id="IPR003598">
    <property type="entry name" value="Ig_sub2"/>
</dbReference>
<keyword evidence="11" id="KW-0067">ATP-binding</keyword>
<keyword evidence="5" id="KW-0472">Membrane</keyword>
<evidence type="ECO:0000259" key="14">
    <source>
        <dbReference type="PROSITE" id="PS50835"/>
    </source>
</evidence>
<dbReference type="InterPro" id="IPR007110">
    <property type="entry name" value="Ig-like_dom"/>
</dbReference>
<feature type="domain" description="Ig-like" evidence="14">
    <location>
        <begin position="33"/>
        <end position="136"/>
    </location>
</feature>
<dbReference type="SUPFAM" id="SSF48726">
    <property type="entry name" value="Immunoglobulin"/>
    <property type="match status" value="4"/>
</dbReference>
<keyword evidence="16" id="KW-1185">Reference proteome</keyword>
<name>A0ABQ9FG28_TEGGR</name>
<dbReference type="InterPro" id="IPR001245">
    <property type="entry name" value="Ser-Thr/Tyr_kinase_cat_dom"/>
</dbReference>
<dbReference type="CDD" id="cd00192">
    <property type="entry name" value="PTKc"/>
    <property type="match status" value="1"/>
</dbReference>
<dbReference type="SUPFAM" id="SSF56112">
    <property type="entry name" value="Protein kinase-like (PK-like)"/>
    <property type="match status" value="1"/>
</dbReference>
<dbReference type="InterPro" id="IPR011009">
    <property type="entry name" value="Kinase-like_dom_sf"/>
</dbReference>
<dbReference type="InterPro" id="IPR013151">
    <property type="entry name" value="Immunoglobulin_dom"/>
</dbReference>
<evidence type="ECO:0000256" key="9">
    <source>
        <dbReference type="ARBA" id="ARBA00023319"/>
    </source>
</evidence>
<dbReference type="InterPro" id="IPR003599">
    <property type="entry name" value="Ig_sub"/>
</dbReference>
<evidence type="ECO:0000256" key="8">
    <source>
        <dbReference type="ARBA" id="ARBA00023180"/>
    </source>
</evidence>
<dbReference type="InterPro" id="IPR050122">
    <property type="entry name" value="RTK"/>
</dbReference>
<keyword evidence="11" id="KW-0547">Nucleotide-binding</keyword>
<comment type="subcellular location">
    <subcellularLocation>
        <location evidence="1">Membrane</location>
        <topology evidence="1">Single-pass membrane protein</topology>
    </subcellularLocation>
</comment>
<keyword evidence="3" id="KW-0812">Transmembrane</keyword>
<keyword evidence="6" id="KW-1015">Disulfide bond</keyword>
<keyword evidence="8" id="KW-0325">Glycoprotein</keyword>
<dbReference type="Gene3D" id="1.10.510.10">
    <property type="entry name" value="Transferase(Phosphotransferase) domain 1"/>
    <property type="match status" value="1"/>
</dbReference>
<evidence type="ECO:0000256" key="4">
    <source>
        <dbReference type="ARBA" id="ARBA00022989"/>
    </source>
</evidence>
<evidence type="ECO:0000256" key="3">
    <source>
        <dbReference type="ARBA" id="ARBA00022692"/>
    </source>
</evidence>
<feature type="signal peptide" evidence="12">
    <location>
        <begin position="1"/>
        <end position="19"/>
    </location>
</feature>
<dbReference type="Pfam" id="PF07714">
    <property type="entry name" value="PK_Tyr_Ser-Thr"/>
    <property type="match status" value="2"/>
</dbReference>
<dbReference type="CDD" id="cd00096">
    <property type="entry name" value="Ig"/>
    <property type="match status" value="1"/>
</dbReference>
<keyword evidence="7" id="KW-0675">Receptor</keyword>
<evidence type="ECO:0000313" key="16">
    <source>
        <dbReference type="Proteomes" id="UP001217089"/>
    </source>
</evidence>
<keyword evidence="12" id="KW-0732">Signal</keyword>
<dbReference type="EC" id="2.7.10.1" evidence="2"/>
<gene>
    <name evidence="15" type="ORF">KUTeg_006264</name>
</gene>
<keyword evidence="9" id="KW-0393">Immunoglobulin domain</keyword>
<dbReference type="PROSITE" id="PS50835">
    <property type="entry name" value="IG_LIKE"/>
    <property type="match status" value="4"/>
</dbReference>
<evidence type="ECO:0000256" key="10">
    <source>
        <dbReference type="ARBA" id="ARBA00051243"/>
    </source>
</evidence>
<comment type="catalytic activity">
    <reaction evidence="10">
        <text>L-tyrosyl-[protein] + ATP = O-phospho-L-tyrosyl-[protein] + ADP + H(+)</text>
        <dbReference type="Rhea" id="RHEA:10596"/>
        <dbReference type="Rhea" id="RHEA-COMP:10136"/>
        <dbReference type="Rhea" id="RHEA-COMP:20101"/>
        <dbReference type="ChEBI" id="CHEBI:15378"/>
        <dbReference type="ChEBI" id="CHEBI:30616"/>
        <dbReference type="ChEBI" id="CHEBI:46858"/>
        <dbReference type="ChEBI" id="CHEBI:61978"/>
        <dbReference type="ChEBI" id="CHEBI:456216"/>
        <dbReference type="EC" id="2.7.10.1"/>
    </reaction>
</comment>
<feature type="domain" description="Ig-like" evidence="14">
    <location>
        <begin position="370"/>
        <end position="471"/>
    </location>
</feature>
<accession>A0ABQ9FG28</accession>
<dbReference type="InterPro" id="IPR036179">
    <property type="entry name" value="Ig-like_dom_sf"/>
</dbReference>
<dbReference type="Pfam" id="PF00047">
    <property type="entry name" value="ig"/>
    <property type="match status" value="1"/>
</dbReference>
<dbReference type="EMBL" id="JARBDR010000328">
    <property type="protein sequence ID" value="KAJ8316250.1"/>
    <property type="molecule type" value="Genomic_DNA"/>
</dbReference>
<evidence type="ECO:0000256" key="12">
    <source>
        <dbReference type="SAM" id="SignalP"/>
    </source>
</evidence>
<evidence type="ECO:0000259" key="13">
    <source>
        <dbReference type="PROSITE" id="PS50011"/>
    </source>
</evidence>
<dbReference type="SMART" id="SM00408">
    <property type="entry name" value="IGc2"/>
    <property type="match status" value="3"/>
</dbReference>
<dbReference type="SMART" id="SM00409">
    <property type="entry name" value="IG"/>
    <property type="match status" value="4"/>
</dbReference>
<dbReference type="Proteomes" id="UP001217089">
    <property type="component" value="Unassembled WGS sequence"/>
</dbReference>
<dbReference type="PANTHER" id="PTHR24416:SF621">
    <property type="entry name" value="TYROSINE KINASE RECEPTOR CAD96CA"/>
    <property type="match status" value="1"/>
</dbReference>
<proteinExistence type="predicted"/>
<dbReference type="Pfam" id="PF13927">
    <property type="entry name" value="Ig_3"/>
    <property type="match status" value="2"/>
</dbReference>
<evidence type="ECO:0000256" key="7">
    <source>
        <dbReference type="ARBA" id="ARBA00023170"/>
    </source>
</evidence>
<feature type="domain" description="Ig-like" evidence="14">
    <location>
        <begin position="140"/>
        <end position="240"/>
    </location>
</feature>
<dbReference type="InterPro" id="IPR013783">
    <property type="entry name" value="Ig-like_fold"/>
</dbReference>
<dbReference type="Gene3D" id="2.60.40.10">
    <property type="entry name" value="Immunoglobulins"/>
    <property type="match status" value="4"/>
</dbReference>
<reference evidence="15 16" key="1">
    <citation type="submission" date="2022-12" db="EMBL/GenBank/DDBJ databases">
        <title>Chromosome-level genome of Tegillarca granosa.</title>
        <authorList>
            <person name="Kim J."/>
        </authorList>
    </citation>
    <scope>NUCLEOTIDE SEQUENCE [LARGE SCALE GENOMIC DNA]</scope>
    <source>
        <strain evidence="15">Teg-2019</strain>
        <tissue evidence="15">Adductor muscle</tissue>
    </source>
</reference>
<dbReference type="InterPro" id="IPR000719">
    <property type="entry name" value="Prot_kinase_dom"/>
</dbReference>
<dbReference type="PROSITE" id="PS00107">
    <property type="entry name" value="PROTEIN_KINASE_ATP"/>
    <property type="match status" value="1"/>
</dbReference>
<evidence type="ECO:0000256" key="2">
    <source>
        <dbReference type="ARBA" id="ARBA00011902"/>
    </source>
</evidence>
<feature type="domain" description="Protein kinase" evidence="13">
    <location>
        <begin position="545"/>
        <end position="777"/>
    </location>
</feature>
<dbReference type="PIRSF" id="PIRSF000615">
    <property type="entry name" value="TyrPK_CSF1-R"/>
    <property type="match status" value="1"/>
</dbReference>
<evidence type="ECO:0000256" key="11">
    <source>
        <dbReference type="PROSITE-ProRule" id="PRU10141"/>
    </source>
</evidence>
<keyword evidence="4" id="KW-1133">Transmembrane helix</keyword>
<feature type="binding site" evidence="11">
    <location>
        <position position="579"/>
    </location>
    <ligand>
        <name>ATP</name>
        <dbReference type="ChEBI" id="CHEBI:30616"/>
    </ligand>
</feature>
<evidence type="ECO:0000313" key="15">
    <source>
        <dbReference type="EMBL" id="KAJ8316250.1"/>
    </source>
</evidence>
<feature type="chain" id="PRO_5045239925" description="receptor protein-tyrosine kinase" evidence="12">
    <location>
        <begin position="20"/>
        <end position="807"/>
    </location>
</feature>
<feature type="domain" description="Ig-like" evidence="14">
    <location>
        <begin position="263"/>
        <end position="365"/>
    </location>
</feature>
<sequence length="807" mass="92343">MKDLFTGISLLLCFGFSYGLHEQSSSGTNEDSPIHIEEPAEPQIGVDEGNNQTIKCHTRTENPVIVYWEFRNKSMPYVITNPMQETPENYNKYKVWSDRESEHTLTIINMTTENTGHYLCYILHNARKYESGVHIMVRGPPVVDVYQNSVSGISGEKVILTCYISSQIPLLPHLTYWKFKNIPLINISGSSKYRYLIKGKQHTLIHYQLQINNLTASDSGKYSCVANNGHGSNRATVQLTVDTWEEEKEIASSLPKLWKRIEPSTTTQYVQMYREIKITCLAQRYDNTSRMTWYFFQESGGLVLFTSEEEQEFDMGRVITYTTVNKTGIYYTLVASNAMYNNSGTYVCEITNQNGLASHDYVNITVYGSPSVRSQFTTINGTAGKTLQLCCIVWAYPAPTLFYWYLEDKQISTSSRISTYTETVNKMEYEMFLTISSVQEEDFGVFTCKAYNPLGHAMAVQAVQDCERTIAMIHLKSYNLSTNIHLVGWIIISIRMDVLVHEEMSLKPVFKNNIAYESSDQRPLKLNSYASTIHDYRDEFPRQRLQLGIDLGHGRFGKVMMARALNISGGGNWEMVAVKTCNDSATDQEKEDLYQELQIMRKLSQHKNVVAYLGCCLKQDPLYIIMEYVSGGNLQAYLRKHRPSQIGMCSEDLSPLNVKDLCMFGLHVTRAMEHITSIGGPSPIRWMAPESLSDQCFTRKSDVWSYGVLLWEIVTLGATPYPGMTPKEVVQDVLMGKWLQKPLHCKQELYSIMASCWDMDPKNRPNFTDIGRQMERLLEKEADYIEFNTYQEAVYGVLDPERLDERV</sequence>
<dbReference type="InterPro" id="IPR017441">
    <property type="entry name" value="Protein_kinase_ATP_BS"/>
</dbReference>